<dbReference type="Proteomes" id="UP000001544">
    <property type="component" value="Plasmid pBpOF4-01"/>
</dbReference>
<proteinExistence type="predicted"/>
<dbReference type="KEGG" id="bpf:BpOF4_20269"/>
<gene>
    <name evidence="1" type="ordered locus">BpOF4_20269</name>
</gene>
<keyword evidence="2" id="KW-1185">Reference proteome</keyword>
<dbReference type="AlphaFoldDB" id="D3G127"/>
<dbReference type="NCBIfam" id="NF047593">
    <property type="entry name" value="IS66_ISAeme5_TnpA"/>
    <property type="match status" value="1"/>
</dbReference>
<accession>D3G127</accession>
<name>D3G127_ALKPO</name>
<dbReference type="EMBL" id="CP001879">
    <property type="protein sequence ID" value="ADC52053.1"/>
    <property type="molecule type" value="Genomic_DNA"/>
</dbReference>
<evidence type="ECO:0000313" key="1">
    <source>
        <dbReference type="EMBL" id="ADC52053.1"/>
    </source>
</evidence>
<geneLocation type="plasmid" evidence="1 2">
    <name>pBpOF4-01</name>
</geneLocation>
<sequence>MNRKEKYHLWKNRMEDFEASGDTIHEWVAKQEEITEYQFHYWRKKFKSETNSQSNNQINSGWTSLDVPTFTTNTAIELRLDDLSVYIPEDVSEEHLCRVLRVLRNG</sequence>
<protein>
    <submittedName>
        <fullName evidence="1">Uncharacterized protein</fullName>
    </submittedName>
</protein>
<reference evidence="1 2" key="1">
    <citation type="journal article" date="2011" name="Environ. Microbiol.">
        <title>Genome of alkaliphilic Bacillus pseudofirmus OF4 reveals adaptations that support the ability to grow in an external pH range from 7.5 to 11.4.</title>
        <authorList>
            <person name="Janto B."/>
            <person name="Ahmed A."/>
            <person name="Ito M."/>
            <person name="Liu J."/>
            <person name="Hicks D.B."/>
            <person name="Pagni S."/>
            <person name="Fackelmayer O.J."/>
            <person name="Smith T.A."/>
            <person name="Earl J."/>
            <person name="Elbourne L.D."/>
            <person name="Hassan K."/>
            <person name="Paulsen I.T."/>
            <person name="Kolsto A.B."/>
            <person name="Tourasse N.J."/>
            <person name="Ehrlich G.D."/>
            <person name="Boissy R."/>
            <person name="Ivey D.M."/>
            <person name="Li G."/>
            <person name="Xue Y."/>
            <person name="Ma Y."/>
            <person name="Hu F.Z."/>
            <person name="Krulwich T.A."/>
        </authorList>
    </citation>
    <scope>NUCLEOTIDE SEQUENCE [LARGE SCALE GENOMIC DNA]</scope>
    <source>
        <strain evidence="2">ATCC BAA-2126 / JCM 17055 / OF4</strain>
    </source>
</reference>
<dbReference type="HOGENOM" id="CLU_151804_3_1_9"/>
<evidence type="ECO:0000313" key="2">
    <source>
        <dbReference type="Proteomes" id="UP000001544"/>
    </source>
</evidence>
<organism evidence="1 2">
    <name type="scientific">Alkalihalophilus pseudofirmus (strain ATCC BAA-2126 / JCM 17055 / OF4)</name>
    <name type="common">Bacillus pseudofirmus</name>
    <dbReference type="NCBI Taxonomy" id="398511"/>
    <lineage>
        <taxon>Bacteria</taxon>
        <taxon>Bacillati</taxon>
        <taxon>Bacillota</taxon>
        <taxon>Bacilli</taxon>
        <taxon>Bacillales</taxon>
        <taxon>Bacillaceae</taxon>
        <taxon>Alkalihalophilus</taxon>
    </lineage>
</organism>
<keyword evidence="1" id="KW-0614">Plasmid</keyword>
<dbReference type="RefSeq" id="WP_012960976.1">
    <property type="nucleotide sequence ID" value="NC_013792.1"/>
</dbReference>